<protein>
    <recommendedName>
        <fullName evidence="4">RING-type domain-containing protein</fullName>
    </recommendedName>
</protein>
<evidence type="ECO:0008006" key="4">
    <source>
        <dbReference type="Google" id="ProtNLM"/>
    </source>
</evidence>
<evidence type="ECO:0000256" key="1">
    <source>
        <dbReference type="SAM" id="MobiDB-lite"/>
    </source>
</evidence>
<evidence type="ECO:0000313" key="2">
    <source>
        <dbReference type="EMBL" id="GAT47549.1"/>
    </source>
</evidence>
<evidence type="ECO:0000313" key="3">
    <source>
        <dbReference type="Proteomes" id="UP000815677"/>
    </source>
</evidence>
<feature type="compositionally biased region" description="Polar residues" evidence="1">
    <location>
        <begin position="53"/>
        <end position="65"/>
    </location>
</feature>
<proteinExistence type="predicted"/>
<dbReference type="Proteomes" id="UP000815677">
    <property type="component" value="Unassembled WGS sequence"/>
</dbReference>
<name>A0ABQ0L8R0_MYCCL</name>
<gene>
    <name evidence="2" type="ORF">MCHLO_05007</name>
</gene>
<organism evidence="2 3">
    <name type="scientific">Mycena chlorophos</name>
    <name type="common">Agaric fungus</name>
    <name type="synonym">Agaricus chlorophos</name>
    <dbReference type="NCBI Taxonomy" id="658473"/>
    <lineage>
        <taxon>Eukaryota</taxon>
        <taxon>Fungi</taxon>
        <taxon>Dikarya</taxon>
        <taxon>Basidiomycota</taxon>
        <taxon>Agaricomycotina</taxon>
        <taxon>Agaricomycetes</taxon>
        <taxon>Agaricomycetidae</taxon>
        <taxon>Agaricales</taxon>
        <taxon>Marasmiineae</taxon>
        <taxon>Mycenaceae</taxon>
        <taxon>Mycena</taxon>
    </lineage>
</organism>
<sequence>MSSDLAYPEWIEEAVFMRCGHVPCDALLSQTKGIRCRFCSLLAAAERVEEPPSTISASEPLTSQPPDLPHEPVMTANSSPAPHLVLPQDPDTELARLHSECTALHAETCLWRVRAETQAAAQHQLLVFTRTAISAAMRMRVERDAARRRAERVHLMLLDVMKRGRSSSSVLAQKRRNAKKRTATKRDYRGIDFDEMSFFTPVPRPC</sequence>
<accession>A0ABQ0L8R0</accession>
<feature type="region of interest" description="Disordered" evidence="1">
    <location>
        <begin position="50"/>
        <end position="72"/>
    </location>
</feature>
<dbReference type="EMBL" id="DF843680">
    <property type="protein sequence ID" value="GAT47549.1"/>
    <property type="molecule type" value="Genomic_DNA"/>
</dbReference>
<keyword evidence="3" id="KW-1185">Reference proteome</keyword>
<reference evidence="2" key="1">
    <citation type="submission" date="2014-09" db="EMBL/GenBank/DDBJ databases">
        <title>Genome sequence of the luminous mushroom Mycena chlorophos for searching fungal bioluminescence genes.</title>
        <authorList>
            <person name="Tanaka Y."/>
            <person name="Kasuga D."/>
            <person name="Oba Y."/>
            <person name="Hase S."/>
            <person name="Sato K."/>
            <person name="Oba Y."/>
            <person name="Sakakibara Y."/>
        </authorList>
    </citation>
    <scope>NUCLEOTIDE SEQUENCE</scope>
</reference>